<dbReference type="Pfam" id="PF02687">
    <property type="entry name" value="FtsX"/>
    <property type="match status" value="1"/>
</dbReference>
<evidence type="ECO:0000256" key="6">
    <source>
        <dbReference type="ARBA" id="ARBA00023136"/>
    </source>
</evidence>
<reference evidence="10 11" key="1">
    <citation type="submission" date="2019-09" db="EMBL/GenBank/DDBJ databases">
        <title>Pararcticibacter amylolyticus gen. nov., sp. nov., isolated from a rottenly hemp rope, and reclassification of Pedobacter tournemirensis as Pararcticibacter tournemirensis comb. nov.</title>
        <authorList>
            <person name="Cai Y."/>
        </authorList>
    </citation>
    <scope>NUCLEOTIDE SEQUENCE [LARGE SCALE GENOMIC DNA]</scope>
    <source>
        <strain evidence="10 11">TF5-37.2-LB10</strain>
    </source>
</reference>
<feature type="transmembrane region" description="Helical" evidence="7">
    <location>
        <begin position="20"/>
        <end position="46"/>
    </location>
</feature>
<dbReference type="RefSeq" id="WP_141813584.1">
    <property type="nucleotide sequence ID" value="NZ_VFPL01000001.1"/>
</dbReference>
<keyword evidence="4 7" id="KW-0812">Transmembrane</keyword>
<dbReference type="OrthoDB" id="1522724at2"/>
<gene>
    <name evidence="10" type="ORF">F1649_03285</name>
</gene>
<name>A0A5M9HFE0_9SPHI</name>
<dbReference type="EMBL" id="VWNE01000004">
    <property type="protein sequence ID" value="KAA8485520.1"/>
    <property type="molecule type" value="Genomic_DNA"/>
</dbReference>
<protein>
    <submittedName>
        <fullName evidence="10">ABC transporter permease</fullName>
    </submittedName>
</protein>
<dbReference type="Proteomes" id="UP000322918">
    <property type="component" value="Unassembled WGS sequence"/>
</dbReference>
<comment type="similarity">
    <text evidence="2">Belongs to the ABC-4 integral membrane protein family. LolC/E subfamily.</text>
</comment>
<dbReference type="GO" id="GO:0044874">
    <property type="term" value="P:lipoprotein localization to outer membrane"/>
    <property type="evidence" value="ECO:0007669"/>
    <property type="project" value="TreeGrafter"/>
</dbReference>
<evidence type="ECO:0000313" key="10">
    <source>
        <dbReference type="EMBL" id="KAA8485520.1"/>
    </source>
</evidence>
<accession>A0A5M9HFE0</accession>
<feature type="transmembrane region" description="Helical" evidence="7">
    <location>
        <begin position="273"/>
        <end position="299"/>
    </location>
</feature>
<keyword evidence="6 7" id="KW-0472">Membrane</keyword>
<evidence type="ECO:0000256" key="5">
    <source>
        <dbReference type="ARBA" id="ARBA00022989"/>
    </source>
</evidence>
<keyword evidence="3" id="KW-1003">Cell membrane</keyword>
<evidence type="ECO:0000259" key="8">
    <source>
        <dbReference type="Pfam" id="PF02687"/>
    </source>
</evidence>
<dbReference type="PANTHER" id="PTHR30489:SF0">
    <property type="entry name" value="LIPOPROTEIN-RELEASING SYSTEM TRANSMEMBRANE PROTEIN LOLE"/>
    <property type="match status" value="1"/>
</dbReference>
<feature type="transmembrane region" description="Helical" evidence="7">
    <location>
        <begin position="329"/>
        <end position="351"/>
    </location>
</feature>
<comment type="subcellular location">
    <subcellularLocation>
        <location evidence="1">Cell membrane</location>
        <topology evidence="1">Multi-pass membrane protein</topology>
    </subcellularLocation>
</comment>
<dbReference type="AlphaFoldDB" id="A0A5M9HFE0"/>
<evidence type="ECO:0000256" key="2">
    <source>
        <dbReference type="ARBA" id="ARBA00005236"/>
    </source>
</evidence>
<dbReference type="InterPro" id="IPR051447">
    <property type="entry name" value="Lipoprotein-release_system"/>
</dbReference>
<evidence type="ECO:0000259" key="9">
    <source>
        <dbReference type="Pfam" id="PF12704"/>
    </source>
</evidence>
<evidence type="ECO:0000256" key="7">
    <source>
        <dbReference type="SAM" id="Phobius"/>
    </source>
</evidence>
<evidence type="ECO:0000256" key="4">
    <source>
        <dbReference type="ARBA" id="ARBA00022692"/>
    </source>
</evidence>
<feature type="domain" description="MacB-like periplasmic core" evidence="9">
    <location>
        <begin position="25"/>
        <end position="245"/>
    </location>
</feature>
<proteinExistence type="inferred from homology"/>
<keyword evidence="11" id="KW-1185">Reference proteome</keyword>
<feature type="domain" description="ABC3 transporter permease C-terminal" evidence="8">
    <location>
        <begin position="276"/>
        <end position="398"/>
    </location>
</feature>
<evidence type="ECO:0000256" key="1">
    <source>
        <dbReference type="ARBA" id="ARBA00004651"/>
    </source>
</evidence>
<evidence type="ECO:0000256" key="3">
    <source>
        <dbReference type="ARBA" id="ARBA00022475"/>
    </source>
</evidence>
<organism evidence="10 11">
    <name type="scientific">Arcticibacter tournemirensis</name>
    <dbReference type="NCBI Taxonomy" id="699437"/>
    <lineage>
        <taxon>Bacteria</taxon>
        <taxon>Pseudomonadati</taxon>
        <taxon>Bacteroidota</taxon>
        <taxon>Sphingobacteriia</taxon>
        <taxon>Sphingobacteriales</taxon>
        <taxon>Sphingobacteriaceae</taxon>
        <taxon>Arcticibacter</taxon>
    </lineage>
</organism>
<feature type="transmembrane region" description="Helical" evidence="7">
    <location>
        <begin position="375"/>
        <end position="398"/>
    </location>
</feature>
<keyword evidence="5 7" id="KW-1133">Transmembrane helix</keyword>
<dbReference type="Pfam" id="PF12704">
    <property type="entry name" value="MacB_PCD"/>
    <property type="match status" value="1"/>
</dbReference>
<dbReference type="InterPro" id="IPR003838">
    <property type="entry name" value="ABC3_permease_C"/>
</dbReference>
<dbReference type="GO" id="GO:0098797">
    <property type="term" value="C:plasma membrane protein complex"/>
    <property type="evidence" value="ECO:0007669"/>
    <property type="project" value="TreeGrafter"/>
</dbReference>
<dbReference type="PANTHER" id="PTHR30489">
    <property type="entry name" value="LIPOPROTEIN-RELEASING SYSTEM TRANSMEMBRANE PROTEIN LOLE"/>
    <property type="match status" value="1"/>
</dbReference>
<evidence type="ECO:0000313" key="11">
    <source>
        <dbReference type="Proteomes" id="UP000322918"/>
    </source>
</evidence>
<dbReference type="InterPro" id="IPR025857">
    <property type="entry name" value="MacB_PCD"/>
</dbReference>
<sequence length="408" mass="45545">MNTSFYIAKRYLFSKKSLNAINIISGISVLGVFVGSAALIVILSVFNGFENVVLSMYNTFTPEIRIEPSIGKTFYPEGPYFSELKRDKRIENYTEVLQEKALIRYKDGQYIGVIKGVSNDFLRRYQLDSTIIEGSFTLKKGGTNYAVVGSLVQSYLSLNVNDQFSDLMIYSPRKGAGNSINPADEFVVKSIHPAGVFQIQQQFDETVIVPMNFARDLLEEERNISSIEIYLKKGESVDKFHDEVSKKLGDAFLIKDRVQQNELLYKILNSEKWAIFIILTFVLIIAVFNIVGSLTMLVLDKKKDIAILSSIGAGTALIRKIFFIEGMMIALTGCISGMLAGLIFCLLQQHYGFIKMAEGNAITESYPVGLKVTDFILIFFTVTGVSVITSGISSRLSVKSLRGMKEEL</sequence>
<comment type="caution">
    <text evidence="10">The sequence shown here is derived from an EMBL/GenBank/DDBJ whole genome shotgun (WGS) entry which is preliminary data.</text>
</comment>